<dbReference type="PANTHER" id="PTHR12411">
    <property type="entry name" value="CYSTEINE PROTEASE FAMILY C1-RELATED"/>
    <property type="match status" value="1"/>
</dbReference>
<dbReference type="Pfam" id="PF00112">
    <property type="entry name" value="Peptidase_C1"/>
    <property type="match status" value="1"/>
</dbReference>
<dbReference type="SUPFAM" id="SSF54001">
    <property type="entry name" value="Cysteine proteinases"/>
    <property type="match status" value="1"/>
</dbReference>
<dbReference type="PROSITE" id="PS00639">
    <property type="entry name" value="THIOL_PROTEASE_HIS"/>
    <property type="match status" value="1"/>
</dbReference>
<dbReference type="Proteomes" id="UP000824261">
    <property type="component" value="Unassembled WGS sequence"/>
</dbReference>
<protein>
    <submittedName>
        <fullName evidence="4">S-layer homology domain-containing protein</fullName>
    </submittedName>
</protein>
<name>A0A9D1A0X1_9ACTN</name>
<feature type="domain" description="SLH" evidence="3">
    <location>
        <begin position="679"/>
        <end position="746"/>
    </location>
</feature>
<dbReference type="CDD" id="cd02619">
    <property type="entry name" value="Peptidase_C1"/>
    <property type="match status" value="1"/>
</dbReference>
<accession>A0A9D1A0X1</accession>
<dbReference type="InterPro" id="IPR025660">
    <property type="entry name" value="Pept_his_AS"/>
</dbReference>
<evidence type="ECO:0000256" key="1">
    <source>
        <dbReference type="ARBA" id="ARBA00008455"/>
    </source>
</evidence>
<dbReference type="AlphaFoldDB" id="A0A9D1A0X1"/>
<dbReference type="InterPro" id="IPR038765">
    <property type="entry name" value="Papain-like_cys_pep_sf"/>
</dbReference>
<evidence type="ECO:0000259" key="3">
    <source>
        <dbReference type="PROSITE" id="PS51272"/>
    </source>
</evidence>
<comment type="caution">
    <text evidence="4">The sequence shown here is derived from an EMBL/GenBank/DDBJ whole genome shotgun (WGS) entry which is preliminary data.</text>
</comment>
<dbReference type="InterPro" id="IPR001119">
    <property type="entry name" value="SLH_dom"/>
</dbReference>
<dbReference type="GO" id="GO:0008234">
    <property type="term" value="F:cysteine-type peptidase activity"/>
    <property type="evidence" value="ECO:0007669"/>
    <property type="project" value="InterPro"/>
</dbReference>
<dbReference type="Gene3D" id="3.90.70.10">
    <property type="entry name" value="Cysteine proteinases"/>
    <property type="match status" value="1"/>
</dbReference>
<dbReference type="Pfam" id="PF00395">
    <property type="entry name" value="SLH"/>
    <property type="match status" value="3"/>
</dbReference>
<feature type="domain" description="SLH" evidence="3">
    <location>
        <begin position="749"/>
        <end position="800"/>
    </location>
</feature>
<proteinExistence type="inferred from homology"/>
<dbReference type="EMBL" id="DVGB01000089">
    <property type="protein sequence ID" value="HIR02049.1"/>
    <property type="molecule type" value="Genomic_DNA"/>
</dbReference>
<feature type="signal peptide" evidence="2">
    <location>
        <begin position="1"/>
        <end position="30"/>
    </location>
</feature>
<feature type="domain" description="SLH" evidence="3">
    <location>
        <begin position="604"/>
        <end position="670"/>
    </location>
</feature>
<evidence type="ECO:0000256" key="2">
    <source>
        <dbReference type="SAM" id="SignalP"/>
    </source>
</evidence>
<dbReference type="GO" id="GO:0006508">
    <property type="term" value="P:proteolysis"/>
    <property type="evidence" value="ECO:0007669"/>
    <property type="project" value="InterPro"/>
</dbReference>
<dbReference type="InterPro" id="IPR013128">
    <property type="entry name" value="Peptidase_C1A"/>
</dbReference>
<reference evidence="4" key="1">
    <citation type="submission" date="2020-10" db="EMBL/GenBank/DDBJ databases">
        <authorList>
            <person name="Gilroy R."/>
        </authorList>
    </citation>
    <scope>NUCLEOTIDE SEQUENCE</scope>
    <source>
        <strain evidence="4">ChiGjej1B1-2707</strain>
    </source>
</reference>
<comment type="similarity">
    <text evidence="1">Belongs to the peptidase C1 family.</text>
</comment>
<organism evidence="4 5">
    <name type="scientific">Candidatus Aveggerthella stercoripullorum</name>
    <dbReference type="NCBI Taxonomy" id="2840688"/>
    <lineage>
        <taxon>Bacteria</taxon>
        <taxon>Bacillati</taxon>
        <taxon>Actinomycetota</taxon>
        <taxon>Coriobacteriia</taxon>
        <taxon>Eggerthellales</taxon>
        <taxon>Eggerthellaceae</taxon>
        <taxon>Eggerthellaceae incertae sedis</taxon>
        <taxon>Candidatus Aveggerthella</taxon>
    </lineage>
</organism>
<dbReference type="Pfam" id="PF18560">
    <property type="entry name" value="Lectin_like"/>
    <property type="match status" value="1"/>
</dbReference>
<sequence>MNLRHLTRSFAHGALGAALAIGLAPTAAFAAPSNEADHAATPAVEAFAADFAERIEKAITIGSETPLFNASDAYDYADGDDSIANARETLPATFDLRDQGVVTPVKLQNPWATCWGFAAIAASETSILSELGTTYAENPLDLSEHHLAWFSFTALPEDTAMYPSQAGEGYYTLDGSQASVLAPASGLTATSVLSSGIGPVPESSAPYHGVNSETGEPTIVYTPSGQPAYYSDEDDWSLDESDRFATSAELEESSILPSPAGTDENGAYTYNEAGTLAIKSEVAKGNAVSITYRADQSSPGQIADPEHYYINPETWAQYTYEQTAGNHAVTIVGWDDDYPKENFNEGHQPPEDGAWIAKNSWGANDQEFPNRNNWGIDGSGYFYLSYYDQTIGTPETFNYYIDNMPDHSPYFTIDQYDLLPSTGSTPLTSQTAMKAANVFTVDSGDSLLRSLSCETSTPNTKVTYEVYLLAESAVNPDDGTLLLTTEETYEFGGYHRVDLSEPVALPDGARYAVVVTEEAPGGTYTMPVDAGMTREGAEALAAAGLNVTRYGVAVVNEGESFLYDKGEWQDWADSRTIVNEIISPGAASLITVDNFPIKAYLDPAPVEFSDVSEGDWFYDAVQFAAYAGLIEGYGGDSAGLFGPNDTMQRQDAALVLYRMLAPADEAQTSDPAVYANIANETGKPDVLDGQYYTPAVNWAYKNGIMTGYGSDDGSGAFGVGDAIDREEFATIVWRAEDGGEADLSALDGYSDRANVSEFAQHAVASLVQNGVIKGENGMIQPQRDITRAEIATMLMRWYQL</sequence>
<gene>
    <name evidence="4" type="ORF">IAA69_07315</name>
</gene>
<evidence type="ECO:0000313" key="5">
    <source>
        <dbReference type="Proteomes" id="UP000824261"/>
    </source>
</evidence>
<dbReference type="SMART" id="SM00645">
    <property type="entry name" value="Pept_C1"/>
    <property type="match status" value="1"/>
</dbReference>
<feature type="chain" id="PRO_5039117899" evidence="2">
    <location>
        <begin position="31"/>
        <end position="800"/>
    </location>
</feature>
<evidence type="ECO:0000313" key="4">
    <source>
        <dbReference type="EMBL" id="HIR02049.1"/>
    </source>
</evidence>
<reference evidence="4" key="2">
    <citation type="journal article" date="2021" name="PeerJ">
        <title>Extensive microbial diversity within the chicken gut microbiome revealed by metagenomics and culture.</title>
        <authorList>
            <person name="Gilroy R."/>
            <person name="Ravi A."/>
            <person name="Getino M."/>
            <person name="Pursley I."/>
            <person name="Horton D.L."/>
            <person name="Alikhan N.F."/>
            <person name="Baker D."/>
            <person name="Gharbi K."/>
            <person name="Hall N."/>
            <person name="Watson M."/>
            <person name="Adriaenssens E.M."/>
            <person name="Foster-Nyarko E."/>
            <person name="Jarju S."/>
            <person name="Secka A."/>
            <person name="Antonio M."/>
            <person name="Oren A."/>
            <person name="Chaudhuri R.R."/>
            <person name="La Ragione R."/>
            <person name="Hildebrand F."/>
            <person name="Pallen M.J."/>
        </authorList>
    </citation>
    <scope>NUCLEOTIDE SEQUENCE</scope>
    <source>
        <strain evidence="4">ChiGjej1B1-2707</strain>
    </source>
</reference>
<dbReference type="PROSITE" id="PS51272">
    <property type="entry name" value="SLH"/>
    <property type="match status" value="3"/>
</dbReference>
<keyword evidence="2" id="KW-0732">Signal</keyword>
<dbReference type="InterPro" id="IPR040528">
    <property type="entry name" value="Lectin-like"/>
</dbReference>
<dbReference type="InterPro" id="IPR000668">
    <property type="entry name" value="Peptidase_C1A_C"/>
</dbReference>